<dbReference type="InterPro" id="IPR010982">
    <property type="entry name" value="Lambda_DNA-bd_dom_sf"/>
</dbReference>
<dbReference type="EMBL" id="CP025612">
    <property type="protein sequence ID" value="AUN32429.1"/>
    <property type="molecule type" value="Genomic_DNA"/>
</dbReference>
<dbReference type="Pfam" id="PF13377">
    <property type="entry name" value="Peripla_BP_3"/>
    <property type="match status" value="1"/>
</dbReference>
<accession>A0A2K9NH62</accession>
<gene>
    <name evidence="1" type="ORF">C0V82_18850</name>
</gene>
<reference evidence="1 2" key="1">
    <citation type="submission" date="2017-12" db="EMBL/GenBank/DDBJ databases">
        <title>Genomes of bacteria within cyanobacterial aggregates.</title>
        <authorList>
            <person name="Cai H."/>
        </authorList>
    </citation>
    <scope>NUCLEOTIDE SEQUENCE [LARGE SCALE GENOMIC DNA]</scope>
    <source>
        <strain evidence="1 2">TH16</strain>
    </source>
</reference>
<name>A0A2K9NH62_9PROT</name>
<dbReference type="GO" id="GO:0003700">
    <property type="term" value="F:DNA-binding transcription factor activity"/>
    <property type="evidence" value="ECO:0007669"/>
    <property type="project" value="TreeGrafter"/>
</dbReference>
<protein>
    <submittedName>
        <fullName evidence="1">Transcriptional regulator</fullName>
    </submittedName>
</protein>
<dbReference type="KEGG" id="ncb:C0V82_18850"/>
<dbReference type="InterPro" id="IPR028082">
    <property type="entry name" value="Peripla_BP_I"/>
</dbReference>
<evidence type="ECO:0000313" key="1">
    <source>
        <dbReference type="EMBL" id="AUN32429.1"/>
    </source>
</evidence>
<dbReference type="SMART" id="SM00354">
    <property type="entry name" value="HTH_LACI"/>
    <property type="match status" value="1"/>
</dbReference>
<dbReference type="GO" id="GO:0000976">
    <property type="term" value="F:transcription cis-regulatory region binding"/>
    <property type="evidence" value="ECO:0007669"/>
    <property type="project" value="TreeGrafter"/>
</dbReference>
<sequence length="404" mass="43283">MSNVVPSVALIGSDRLKANINKDLAGAPFLVSKPTIHDVARVAGVSIKTVSRVLNGEPKASQATRERVMAAVASLDYSPNLSARSLSASRNFMMAFVFGTYPDVPNVSLQNEYIAGLQVGAVTAARAAGFHLLVEPVEMVDDRFAERAARIIAMPAVDGFLIMPGLADDPRLLRVLTERRGHYVRVSPGVELPELPAMVRIDDYRAAADMTRHLLELGHRHIGFIGGRANFGSAELRLQAFRDVTAAAGVFDPTLVRNGDYTRESGRTAGRELLALSDRPTAIFAANDSMAIGVMALAQQQGLSVPGDLSIAGIDDISMASAIWPSLTTVRQPIIAMGAAAAGYIVVRPADLMCRPRPCPSSPMNWLSAKARHHPTDNIRYPTFKGGFPAVSGLRPSPVWLRSG</sequence>
<dbReference type="Gene3D" id="3.40.50.2300">
    <property type="match status" value="2"/>
</dbReference>
<dbReference type="Proteomes" id="UP000234752">
    <property type="component" value="Chromosome eg_2"/>
</dbReference>
<keyword evidence="2" id="KW-1185">Reference proteome</keyword>
<dbReference type="PANTHER" id="PTHR30146:SF153">
    <property type="entry name" value="LACTOSE OPERON REPRESSOR"/>
    <property type="match status" value="1"/>
</dbReference>
<dbReference type="InterPro" id="IPR046335">
    <property type="entry name" value="LacI/GalR-like_sensor"/>
</dbReference>
<dbReference type="SUPFAM" id="SSF47413">
    <property type="entry name" value="lambda repressor-like DNA-binding domains"/>
    <property type="match status" value="1"/>
</dbReference>
<dbReference type="PRINTS" id="PR00036">
    <property type="entry name" value="HTHLACI"/>
</dbReference>
<dbReference type="PROSITE" id="PS50932">
    <property type="entry name" value="HTH_LACI_2"/>
    <property type="match status" value="1"/>
</dbReference>
<organism evidence="1 2">
    <name type="scientific">Niveispirillum cyanobacteriorum</name>
    <dbReference type="NCBI Taxonomy" id="1612173"/>
    <lineage>
        <taxon>Bacteria</taxon>
        <taxon>Pseudomonadati</taxon>
        <taxon>Pseudomonadota</taxon>
        <taxon>Alphaproteobacteria</taxon>
        <taxon>Rhodospirillales</taxon>
        <taxon>Azospirillaceae</taxon>
        <taxon>Niveispirillum</taxon>
    </lineage>
</organism>
<dbReference type="PANTHER" id="PTHR30146">
    <property type="entry name" value="LACI-RELATED TRANSCRIPTIONAL REPRESSOR"/>
    <property type="match status" value="1"/>
</dbReference>
<dbReference type="Gene3D" id="1.10.260.40">
    <property type="entry name" value="lambda repressor-like DNA-binding domains"/>
    <property type="match status" value="1"/>
</dbReference>
<dbReference type="PROSITE" id="PS00356">
    <property type="entry name" value="HTH_LACI_1"/>
    <property type="match status" value="1"/>
</dbReference>
<evidence type="ECO:0000313" key="2">
    <source>
        <dbReference type="Proteomes" id="UP000234752"/>
    </source>
</evidence>
<dbReference type="InterPro" id="IPR000843">
    <property type="entry name" value="HTH_LacI"/>
</dbReference>
<dbReference type="AlphaFoldDB" id="A0A2K9NH62"/>
<dbReference type="CDD" id="cd01545">
    <property type="entry name" value="PBP1_SalR"/>
    <property type="match status" value="1"/>
</dbReference>
<dbReference type="SUPFAM" id="SSF53822">
    <property type="entry name" value="Periplasmic binding protein-like I"/>
    <property type="match status" value="1"/>
</dbReference>
<proteinExistence type="predicted"/>
<dbReference type="CDD" id="cd01392">
    <property type="entry name" value="HTH_LacI"/>
    <property type="match status" value="1"/>
</dbReference>
<dbReference type="Pfam" id="PF00356">
    <property type="entry name" value="LacI"/>
    <property type="match status" value="1"/>
</dbReference>